<dbReference type="InterPro" id="IPR011053">
    <property type="entry name" value="Single_hybrid_motif"/>
</dbReference>
<dbReference type="Gene3D" id="3.50.50.60">
    <property type="entry name" value="FAD/NAD(P)-binding domain"/>
    <property type="match status" value="2"/>
</dbReference>
<dbReference type="CDD" id="cd06849">
    <property type="entry name" value="lipoyl_domain"/>
    <property type="match status" value="1"/>
</dbReference>
<dbReference type="InterPro" id="IPR012999">
    <property type="entry name" value="Pyr_OxRdtase_I_AS"/>
</dbReference>
<evidence type="ECO:0000256" key="10">
    <source>
        <dbReference type="ARBA" id="ARBA00023284"/>
    </source>
</evidence>
<dbReference type="InterPro" id="IPR036188">
    <property type="entry name" value="FAD/NAD-bd_sf"/>
</dbReference>
<gene>
    <name evidence="13" type="primary">lpdA</name>
    <name evidence="13" type="ORF">E5983_01870</name>
</gene>
<keyword evidence="4 11" id="KW-0285">Flavoprotein</keyword>
<comment type="miscellaneous">
    <text evidence="11">The active site is a redox-active disulfide bond.</text>
</comment>
<dbReference type="InterPro" id="IPR006258">
    <property type="entry name" value="Lipoamide_DH"/>
</dbReference>
<dbReference type="OrthoDB" id="9800167at2"/>
<evidence type="ECO:0000256" key="7">
    <source>
        <dbReference type="ARBA" id="ARBA00023002"/>
    </source>
</evidence>
<comment type="catalytic activity">
    <reaction evidence="11">
        <text>N(6)-[(R)-dihydrolipoyl]-L-lysyl-[protein] + NAD(+) = N(6)-[(R)-lipoyl]-L-lysyl-[protein] + NADH + H(+)</text>
        <dbReference type="Rhea" id="RHEA:15045"/>
        <dbReference type="Rhea" id="RHEA-COMP:10474"/>
        <dbReference type="Rhea" id="RHEA-COMP:10475"/>
        <dbReference type="ChEBI" id="CHEBI:15378"/>
        <dbReference type="ChEBI" id="CHEBI:57540"/>
        <dbReference type="ChEBI" id="CHEBI:57945"/>
        <dbReference type="ChEBI" id="CHEBI:83099"/>
        <dbReference type="ChEBI" id="CHEBI:83100"/>
        <dbReference type="EC" id="1.8.1.4"/>
    </reaction>
</comment>
<keyword evidence="10 11" id="KW-0676">Redox-active center</keyword>
<organism evidence="13 14">
    <name type="scientific">Streptococcus danieliae</name>
    <dbReference type="NCBI Taxonomy" id="747656"/>
    <lineage>
        <taxon>Bacteria</taxon>
        <taxon>Bacillati</taxon>
        <taxon>Bacillota</taxon>
        <taxon>Bacilli</taxon>
        <taxon>Lactobacillales</taxon>
        <taxon>Streptococcaceae</taxon>
        <taxon>Streptococcus</taxon>
    </lineage>
</organism>
<dbReference type="InterPro" id="IPR016156">
    <property type="entry name" value="FAD/NAD-linked_Rdtase_dimer_sf"/>
</dbReference>
<dbReference type="NCBIfam" id="TIGR01350">
    <property type="entry name" value="lipoamide_DH"/>
    <property type="match status" value="1"/>
</dbReference>
<dbReference type="PROSITE" id="PS50968">
    <property type="entry name" value="BIOTINYL_LIPOYL"/>
    <property type="match status" value="1"/>
</dbReference>
<dbReference type="Pfam" id="PF07992">
    <property type="entry name" value="Pyr_redox_2"/>
    <property type="match status" value="1"/>
</dbReference>
<comment type="cofactor">
    <cofactor evidence="11">
        <name>FAD</name>
        <dbReference type="ChEBI" id="CHEBI:57692"/>
    </cofactor>
    <text evidence="11">Binds 1 FAD per subunit.</text>
</comment>
<dbReference type="Pfam" id="PF02852">
    <property type="entry name" value="Pyr_redox_dim"/>
    <property type="match status" value="1"/>
</dbReference>
<keyword evidence="3" id="KW-0963">Cytoplasm</keyword>
<keyword evidence="9" id="KW-1015">Disulfide bond</keyword>
<dbReference type="Gene3D" id="2.40.50.100">
    <property type="match status" value="1"/>
</dbReference>
<evidence type="ECO:0000313" key="14">
    <source>
        <dbReference type="Proteomes" id="UP000461595"/>
    </source>
</evidence>
<dbReference type="PROSITE" id="PS00189">
    <property type="entry name" value="LIPOYL"/>
    <property type="match status" value="1"/>
</dbReference>
<dbReference type="SUPFAM" id="SSF51905">
    <property type="entry name" value="FAD/NAD(P)-binding domain"/>
    <property type="match status" value="1"/>
</dbReference>
<dbReference type="EMBL" id="WSRS01000009">
    <property type="protein sequence ID" value="MVX58399.1"/>
    <property type="molecule type" value="Genomic_DNA"/>
</dbReference>
<dbReference type="SUPFAM" id="SSF51230">
    <property type="entry name" value="Single hybrid motif"/>
    <property type="match status" value="1"/>
</dbReference>
<accession>A0A7X3G8X2</accession>
<dbReference type="AlphaFoldDB" id="A0A7X3G8X2"/>
<evidence type="ECO:0000256" key="2">
    <source>
        <dbReference type="ARBA" id="ARBA00016961"/>
    </source>
</evidence>
<proteinExistence type="inferred from homology"/>
<protein>
    <recommendedName>
        <fullName evidence="2 11">Dihydrolipoyl dehydrogenase</fullName>
        <ecNumber evidence="11">1.8.1.4</ecNumber>
    </recommendedName>
</protein>
<dbReference type="Pfam" id="PF00364">
    <property type="entry name" value="Biotin_lipoyl"/>
    <property type="match status" value="1"/>
</dbReference>
<evidence type="ECO:0000256" key="9">
    <source>
        <dbReference type="ARBA" id="ARBA00023157"/>
    </source>
</evidence>
<dbReference type="GO" id="GO:0004148">
    <property type="term" value="F:dihydrolipoyl dehydrogenase (NADH) activity"/>
    <property type="evidence" value="ECO:0007669"/>
    <property type="project" value="UniProtKB-EC"/>
</dbReference>
<reference evidence="13 14" key="1">
    <citation type="submission" date="2019-12" db="EMBL/GenBank/DDBJ databases">
        <title>Microbes associate with the intestines of laboratory mice.</title>
        <authorList>
            <person name="Navarre W."/>
            <person name="Wong E."/>
        </authorList>
    </citation>
    <scope>NUCLEOTIDE SEQUENCE [LARGE SCALE GENOMIC DNA]</scope>
    <source>
        <strain evidence="13 14">NM51_B2-22</strain>
    </source>
</reference>
<evidence type="ECO:0000256" key="6">
    <source>
        <dbReference type="ARBA" id="ARBA00022827"/>
    </source>
</evidence>
<evidence type="ECO:0000256" key="1">
    <source>
        <dbReference type="ARBA" id="ARBA00007532"/>
    </source>
</evidence>
<name>A0A7X3G8X2_9STRE</name>
<dbReference type="FunFam" id="3.30.390.30:FF:000001">
    <property type="entry name" value="Dihydrolipoyl dehydrogenase"/>
    <property type="match status" value="1"/>
</dbReference>
<dbReference type="GO" id="GO:0006103">
    <property type="term" value="P:2-oxoglutarate metabolic process"/>
    <property type="evidence" value="ECO:0007669"/>
    <property type="project" value="TreeGrafter"/>
</dbReference>
<evidence type="ECO:0000256" key="11">
    <source>
        <dbReference type="RuleBase" id="RU003692"/>
    </source>
</evidence>
<feature type="domain" description="Lipoyl-binding" evidence="12">
    <location>
        <begin position="2"/>
        <end position="77"/>
    </location>
</feature>
<dbReference type="PANTHER" id="PTHR22912:SF217">
    <property type="entry name" value="DIHYDROLIPOYL DEHYDROGENASE"/>
    <property type="match status" value="1"/>
</dbReference>
<keyword evidence="5" id="KW-0450">Lipoyl</keyword>
<dbReference type="Gene3D" id="3.30.390.30">
    <property type="match status" value="1"/>
</dbReference>
<dbReference type="RefSeq" id="WP_160332225.1">
    <property type="nucleotide sequence ID" value="NZ_WSRS01000009.1"/>
</dbReference>
<dbReference type="Proteomes" id="UP000461595">
    <property type="component" value="Unassembled WGS sequence"/>
</dbReference>
<dbReference type="PANTHER" id="PTHR22912">
    <property type="entry name" value="DISULFIDE OXIDOREDUCTASE"/>
    <property type="match status" value="1"/>
</dbReference>
<dbReference type="EC" id="1.8.1.4" evidence="11"/>
<dbReference type="GO" id="GO:0050660">
    <property type="term" value="F:flavin adenine dinucleotide binding"/>
    <property type="evidence" value="ECO:0007669"/>
    <property type="project" value="InterPro"/>
</dbReference>
<dbReference type="InterPro" id="IPR023753">
    <property type="entry name" value="FAD/NAD-binding_dom"/>
</dbReference>
<dbReference type="InterPro" id="IPR004099">
    <property type="entry name" value="Pyr_nucl-diS_OxRdtase_dimer"/>
</dbReference>
<dbReference type="SUPFAM" id="SSF55424">
    <property type="entry name" value="FAD/NAD-linked reductases, dimerisation (C-terminal) domain"/>
    <property type="match status" value="1"/>
</dbReference>
<keyword evidence="8 11" id="KW-0520">NAD</keyword>
<evidence type="ECO:0000256" key="4">
    <source>
        <dbReference type="ARBA" id="ARBA00022630"/>
    </source>
</evidence>
<evidence type="ECO:0000256" key="8">
    <source>
        <dbReference type="ARBA" id="ARBA00023027"/>
    </source>
</evidence>
<evidence type="ECO:0000256" key="3">
    <source>
        <dbReference type="ARBA" id="ARBA00022490"/>
    </source>
</evidence>
<sequence>MALEVIMPKAGVDMTEGQIVQWNKKVGEFVKEGEILLEIMTDKVSMELEAEEDGYLIAILKGDGETVPVTEVIGYLGAEGENIPTASAAAPVADSPSAAPAQEDSSKSDAAYDIVVIGGGPAGYVAAIKASQLDGKVALVEKTALGGTCLNRGCIPTKTYLHNAEIIESLGHAADRGIMVENPNFTVDMDKVVATKDKVVATLVGGVGGLMRSYGVDVHMGVGTITKDKNVLVDGSTLLETKKIILAGGSKVSKINVPGMESELVMTSDDILNLKEVPEHLVVIGGGVVGIELGQAFMTYGSKVTVIEMTDRIVPAMDKEISKSLRLILERKGMTIHTETKLEEIIEENGKLRIKVAGQDDIVADKALLSIGRVPDLEGMGEVNFDLENGRIKVNEYMETSVAGVYAPGDINGTKMLAHAAFRMGEVAAENALKGNHVVAKLNLTPAAIYTLPEVAAVGLTEEQAREKYDVAIGKFNFGANGRAIASDAAQGFVKVIADKKYGEILGVHIIGPAAAELINEASTIIEMEITVEEVLKTIHGHPTYSEVMYEAFADVLNLAVHAPKK</sequence>
<evidence type="ECO:0000256" key="5">
    <source>
        <dbReference type="ARBA" id="ARBA00022823"/>
    </source>
</evidence>
<dbReference type="PRINTS" id="PR00411">
    <property type="entry name" value="PNDRDTASEI"/>
</dbReference>
<keyword evidence="7 11" id="KW-0560">Oxidoreductase</keyword>
<keyword evidence="6 11" id="KW-0274">FAD</keyword>
<dbReference type="InterPro" id="IPR050151">
    <property type="entry name" value="Class-I_Pyr_Nuc-Dis_Oxidored"/>
</dbReference>
<comment type="caution">
    <text evidence="13">The sequence shown here is derived from an EMBL/GenBank/DDBJ whole genome shotgun (WGS) entry which is preliminary data.</text>
</comment>
<dbReference type="InterPro" id="IPR000089">
    <property type="entry name" value="Biotin_lipoyl"/>
</dbReference>
<dbReference type="PROSITE" id="PS00076">
    <property type="entry name" value="PYRIDINE_REDOX_1"/>
    <property type="match status" value="1"/>
</dbReference>
<comment type="similarity">
    <text evidence="1 11">Belongs to the class-I pyridine nucleotide-disulfide oxidoreductase family.</text>
</comment>
<dbReference type="PRINTS" id="PR00368">
    <property type="entry name" value="FADPNR"/>
</dbReference>
<dbReference type="InterPro" id="IPR003016">
    <property type="entry name" value="2-oxoA_DH_lipoyl-BS"/>
</dbReference>
<evidence type="ECO:0000259" key="12">
    <source>
        <dbReference type="PROSITE" id="PS50968"/>
    </source>
</evidence>
<evidence type="ECO:0000313" key="13">
    <source>
        <dbReference type="EMBL" id="MVX58399.1"/>
    </source>
</evidence>